<dbReference type="InterPro" id="IPR051691">
    <property type="entry name" value="Metab_Enz_Cyan_OpOx_G3PDH"/>
</dbReference>
<reference evidence="4 5" key="1">
    <citation type="submission" date="2020-08" db="EMBL/GenBank/DDBJ databases">
        <title>Genomic Encyclopedia of Type Strains, Phase IV (KMG-IV): sequencing the most valuable type-strain genomes for metagenomic binning, comparative biology and taxonomic classification.</title>
        <authorList>
            <person name="Goeker M."/>
        </authorList>
    </citation>
    <scope>NUCLEOTIDE SEQUENCE [LARGE SCALE GENOMIC DNA]</scope>
    <source>
        <strain evidence="4 5">DSM 102189</strain>
    </source>
</reference>
<evidence type="ECO:0000259" key="2">
    <source>
        <dbReference type="Pfam" id="PF04324"/>
    </source>
</evidence>
<feature type="domain" description="BFD-like [2Fe-2S]-binding" evidence="2">
    <location>
        <begin position="375"/>
        <end position="423"/>
    </location>
</feature>
<proteinExistence type="predicted"/>
<dbReference type="InterPro" id="IPR036188">
    <property type="entry name" value="FAD/NAD-bd_sf"/>
</dbReference>
<dbReference type="EMBL" id="JACIIV010000017">
    <property type="protein sequence ID" value="MBB6228264.1"/>
    <property type="molecule type" value="Genomic_DNA"/>
</dbReference>
<sequence>MVKVADGMVAVPGGGLEGLSAGSGGAIEGFLRRAADLPERRPDVLVIGAGPAGLAAALVARRAGAEVLLLDERGSAGGQYYKQPAVTAGPAADAQAREGAALITEALAAGVEMLADTLVWGAYPGPVFVASRGGASFRVVPGATVIATGAQEVAWPVPGWTLPGVMTTGAVQGMWRTARRVPPGRIVIAGNGPLNLQLAAELVAAGANVVALVEAARAPGIGQAGVVARMAASAPGLVRQGLAYRLRLRGVRMLWGAQVRAVRPGLEIETDTGQVLAADTLCLGYELAPADELGRGLGQQPGVFSAGDCTTIGGAHVAAAAGALAGAAAARHLGLVADAGDAEVRLARHRGFQAALWTLFAPARPLVGHLTAETIVCRCEGVTAGDVAAAQAAGAASHAAIKQATRLGMGPCQGRSCAPLLARLAPEAMPAGLAPRAPVRPVRIADLAR</sequence>
<dbReference type="Pfam" id="PF04324">
    <property type="entry name" value="Fer2_BFD"/>
    <property type="match status" value="1"/>
</dbReference>
<dbReference type="PRINTS" id="PR00411">
    <property type="entry name" value="PNDRDTASEI"/>
</dbReference>
<accession>A0A841L6N5</accession>
<comment type="caution">
    <text evidence="4">The sequence shown here is derived from an EMBL/GenBank/DDBJ whole genome shotgun (WGS) entry which is preliminary data.</text>
</comment>
<organism evidence="4 5">
    <name type="scientific">Polymorphobacter multimanifer</name>
    <dbReference type="NCBI Taxonomy" id="1070431"/>
    <lineage>
        <taxon>Bacteria</taxon>
        <taxon>Pseudomonadati</taxon>
        <taxon>Pseudomonadota</taxon>
        <taxon>Alphaproteobacteria</taxon>
        <taxon>Sphingomonadales</taxon>
        <taxon>Sphingosinicellaceae</taxon>
        <taxon>Polymorphobacter</taxon>
    </lineage>
</organism>
<evidence type="ECO:0000313" key="5">
    <source>
        <dbReference type="Proteomes" id="UP000538147"/>
    </source>
</evidence>
<dbReference type="GO" id="GO:0016491">
    <property type="term" value="F:oxidoreductase activity"/>
    <property type="evidence" value="ECO:0007669"/>
    <property type="project" value="UniProtKB-KW"/>
</dbReference>
<dbReference type="AlphaFoldDB" id="A0A841L6N5"/>
<name>A0A841L6N5_9SPHN</name>
<keyword evidence="5" id="KW-1185">Reference proteome</keyword>
<dbReference type="InterPro" id="IPR041854">
    <property type="entry name" value="BFD-like_2Fe2S-bd_dom_sf"/>
</dbReference>
<evidence type="ECO:0000259" key="3">
    <source>
        <dbReference type="Pfam" id="PF07992"/>
    </source>
</evidence>
<dbReference type="PRINTS" id="PR00368">
    <property type="entry name" value="FADPNR"/>
</dbReference>
<dbReference type="Pfam" id="PF07992">
    <property type="entry name" value="Pyr_redox_2"/>
    <property type="match status" value="1"/>
</dbReference>
<dbReference type="SUPFAM" id="SSF51905">
    <property type="entry name" value="FAD/NAD(P)-binding domain"/>
    <property type="match status" value="1"/>
</dbReference>
<dbReference type="InterPro" id="IPR023753">
    <property type="entry name" value="FAD/NAD-binding_dom"/>
</dbReference>
<dbReference type="Gene3D" id="3.50.50.60">
    <property type="entry name" value="FAD/NAD(P)-binding domain"/>
    <property type="match status" value="2"/>
</dbReference>
<protein>
    <submittedName>
        <fullName evidence="4">NADPH-dependent 2,4-dienoyl-CoA reductase/sulfur reductase-like enzyme</fullName>
    </submittedName>
</protein>
<evidence type="ECO:0000313" key="4">
    <source>
        <dbReference type="EMBL" id="MBB6228264.1"/>
    </source>
</evidence>
<dbReference type="PANTHER" id="PTHR42949">
    <property type="entry name" value="ANAEROBIC GLYCEROL-3-PHOSPHATE DEHYDROGENASE SUBUNIT B"/>
    <property type="match status" value="1"/>
</dbReference>
<dbReference type="InterPro" id="IPR007419">
    <property type="entry name" value="BFD-like_2Fe2S-bd_dom"/>
</dbReference>
<dbReference type="PANTHER" id="PTHR42949:SF3">
    <property type="entry name" value="ANAEROBIC GLYCEROL-3-PHOSPHATE DEHYDROGENASE SUBUNIT B"/>
    <property type="match status" value="1"/>
</dbReference>
<feature type="domain" description="FAD/NAD(P)-binding" evidence="3">
    <location>
        <begin position="43"/>
        <end position="320"/>
    </location>
</feature>
<dbReference type="Gene3D" id="1.10.10.1100">
    <property type="entry name" value="BFD-like [2Fe-2S]-binding domain"/>
    <property type="match status" value="1"/>
</dbReference>
<dbReference type="Proteomes" id="UP000538147">
    <property type="component" value="Unassembled WGS sequence"/>
</dbReference>
<evidence type="ECO:0000256" key="1">
    <source>
        <dbReference type="ARBA" id="ARBA00023002"/>
    </source>
</evidence>
<keyword evidence="1" id="KW-0560">Oxidoreductase</keyword>
<gene>
    <name evidence="4" type="ORF">FHS79_002449</name>
</gene>